<evidence type="ECO:0000313" key="1">
    <source>
        <dbReference type="EMBL" id="RST95001.1"/>
    </source>
</evidence>
<protein>
    <recommendedName>
        <fullName evidence="3">DUF2969 domain-containing protein</fullName>
    </recommendedName>
</protein>
<keyword evidence="2" id="KW-1185">Reference proteome</keyword>
<reference evidence="1 2" key="1">
    <citation type="submission" date="2017-05" db="EMBL/GenBank/DDBJ databases">
        <title>Vagococcus spp. assemblies.</title>
        <authorList>
            <person name="Gulvik C.A."/>
        </authorList>
    </citation>
    <scope>NUCLEOTIDE SEQUENCE [LARGE SCALE GENOMIC DNA]</scope>
    <source>
        <strain evidence="1 2">NCFB 2777</strain>
    </source>
</reference>
<name>A0A429ZMT4_9ENTE</name>
<accession>A0A429ZMT4</accession>
<proteinExistence type="predicted"/>
<organism evidence="1 2">
    <name type="scientific">Vagococcus salmoninarum</name>
    <dbReference type="NCBI Taxonomy" id="2739"/>
    <lineage>
        <taxon>Bacteria</taxon>
        <taxon>Bacillati</taxon>
        <taxon>Bacillota</taxon>
        <taxon>Bacilli</taxon>
        <taxon>Lactobacillales</taxon>
        <taxon>Enterococcaceae</taxon>
        <taxon>Vagococcus</taxon>
    </lineage>
</organism>
<dbReference type="Proteomes" id="UP000287239">
    <property type="component" value="Unassembled WGS sequence"/>
</dbReference>
<dbReference type="OrthoDB" id="2200022at2"/>
<evidence type="ECO:0008006" key="3">
    <source>
        <dbReference type="Google" id="ProtNLM"/>
    </source>
</evidence>
<dbReference type="EMBL" id="NGJU01000012">
    <property type="protein sequence ID" value="RST95001.1"/>
    <property type="molecule type" value="Genomic_DNA"/>
</dbReference>
<dbReference type="Pfam" id="PF11184">
    <property type="entry name" value="DUF2969"/>
    <property type="match status" value="1"/>
</dbReference>
<gene>
    <name evidence="1" type="ORF">CBF35_09020</name>
</gene>
<dbReference type="AlphaFoldDB" id="A0A429ZMT4"/>
<dbReference type="InterPro" id="IPR021351">
    <property type="entry name" value="DUF2969"/>
</dbReference>
<sequence>MMKKNKDIEVAVTEKKVNAKGQPAEVHELTVGKKIIGEVEKLETGKLIVSIQGEGPKYVKTFDEGYETLISHWNLFQ</sequence>
<evidence type="ECO:0000313" key="2">
    <source>
        <dbReference type="Proteomes" id="UP000287239"/>
    </source>
</evidence>
<comment type="caution">
    <text evidence="1">The sequence shown here is derived from an EMBL/GenBank/DDBJ whole genome shotgun (WGS) entry which is preliminary data.</text>
</comment>